<sequence length="120" mass="13468">MDKLFRPVMFNIVTIAALLFALVQMVIVAPGRTTPTTAEAVQLLGELAQESDAVDESLSVRLATDQERRQWFSNSMIVTMAIAILANVIANYIGRGRQKKNDARIRRLEAELHELQSRRS</sequence>
<dbReference type="EMBL" id="VYDA01000694">
    <property type="protein sequence ID" value="MYH63863.1"/>
    <property type="molecule type" value="Genomic_DNA"/>
</dbReference>
<gene>
    <name evidence="2" type="ORF">F4148_19665</name>
</gene>
<proteinExistence type="predicted"/>
<protein>
    <submittedName>
        <fullName evidence="2">Uncharacterized protein</fullName>
    </submittedName>
</protein>
<keyword evidence="1" id="KW-0812">Transmembrane</keyword>
<feature type="transmembrane region" description="Helical" evidence="1">
    <location>
        <begin position="71"/>
        <end position="94"/>
    </location>
</feature>
<evidence type="ECO:0000256" key="1">
    <source>
        <dbReference type="SAM" id="Phobius"/>
    </source>
</evidence>
<keyword evidence="1" id="KW-0472">Membrane</keyword>
<name>A0A6B1G2X6_9CHLR</name>
<organism evidence="2">
    <name type="scientific">Caldilineaceae bacterium SB0675_bin_29</name>
    <dbReference type="NCBI Taxonomy" id="2605266"/>
    <lineage>
        <taxon>Bacteria</taxon>
        <taxon>Bacillati</taxon>
        <taxon>Chloroflexota</taxon>
        <taxon>Caldilineae</taxon>
        <taxon>Caldilineales</taxon>
        <taxon>Caldilineaceae</taxon>
    </lineage>
</organism>
<reference evidence="2" key="1">
    <citation type="submission" date="2019-09" db="EMBL/GenBank/DDBJ databases">
        <title>Characterisation of the sponge microbiome using genome-centric metagenomics.</title>
        <authorList>
            <person name="Engelberts J.P."/>
            <person name="Robbins S.J."/>
            <person name="De Goeij J.M."/>
            <person name="Aranda M."/>
            <person name="Bell S.C."/>
            <person name="Webster N.S."/>
        </authorList>
    </citation>
    <scope>NUCLEOTIDE SEQUENCE</scope>
    <source>
        <strain evidence="2">SB0675_bin_29</strain>
    </source>
</reference>
<evidence type="ECO:0000313" key="2">
    <source>
        <dbReference type="EMBL" id="MYH63863.1"/>
    </source>
</evidence>
<dbReference type="AlphaFoldDB" id="A0A6B1G2X6"/>
<accession>A0A6B1G2X6</accession>
<comment type="caution">
    <text evidence="2">The sequence shown here is derived from an EMBL/GenBank/DDBJ whole genome shotgun (WGS) entry which is preliminary data.</text>
</comment>
<keyword evidence="1" id="KW-1133">Transmembrane helix</keyword>